<dbReference type="CDD" id="cd01647">
    <property type="entry name" value="RT_LTR"/>
    <property type="match status" value="1"/>
</dbReference>
<dbReference type="InterPro" id="IPR041373">
    <property type="entry name" value="RT_RNaseH"/>
</dbReference>
<dbReference type="InterPro" id="IPR000477">
    <property type="entry name" value="RT_dom"/>
</dbReference>
<feature type="domain" description="Reverse transcriptase" evidence="10">
    <location>
        <begin position="302"/>
        <end position="481"/>
    </location>
</feature>
<evidence type="ECO:0000256" key="9">
    <source>
        <dbReference type="SAM" id="MobiDB-lite"/>
    </source>
</evidence>
<dbReference type="InParanoid" id="A0A163KUW3"/>
<keyword evidence="2" id="KW-0808">Transferase</keyword>
<keyword evidence="13" id="KW-1185">Reference proteome</keyword>
<evidence type="ECO:0000256" key="1">
    <source>
        <dbReference type="ARBA" id="ARBA00012493"/>
    </source>
</evidence>
<evidence type="ECO:0000256" key="2">
    <source>
        <dbReference type="ARBA" id="ARBA00022679"/>
    </source>
</evidence>
<evidence type="ECO:0000256" key="5">
    <source>
        <dbReference type="ARBA" id="ARBA00022750"/>
    </source>
</evidence>
<dbReference type="OrthoDB" id="2275801at2759"/>
<evidence type="ECO:0000259" key="11">
    <source>
        <dbReference type="PROSITE" id="PS50994"/>
    </source>
</evidence>
<dbReference type="FunFam" id="1.10.340.70:FF:000001">
    <property type="entry name" value="Retrovirus-related Pol polyprotein from transposon gypsy-like Protein"/>
    <property type="match status" value="1"/>
</dbReference>
<dbReference type="InterPro" id="IPR036397">
    <property type="entry name" value="RNaseH_sf"/>
</dbReference>
<keyword evidence="5" id="KW-0064">Aspartyl protease</keyword>
<organism evidence="12">
    <name type="scientific">Absidia glauca</name>
    <name type="common">Pin mould</name>
    <dbReference type="NCBI Taxonomy" id="4829"/>
    <lineage>
        <taxon>Eukaryota</taxon>
        <taxon>Fungi</taxon>
        <taxon>Fungi incertae sedis</taxon>
        <taxon>Mucoromycota</taxon>
        <taxon>Mucoromycotina</taxon>
        <taxon>Mucoromycetes</taxon>
        <taxon>Mucorales</taxon>
        <taxon>Cunninghamellaceae</taxon>
        <taxon>Absidia</taxon>
    </lineage>
</organism>
<evidence type="ECO:0000313" key="12">
    <source>
        <dbReference type="EMBL" id="SAM00569.1"/>
    </source>
</evidence>
<dbReference type="Gene3D" id="3.10.10.10">
    <property type="entry name" value="HIV Type 1 Reverse Transcriptase, subunit A, domain 1"/>
    <property type="match status" value="1"/>
</dbReference>
<dbReference type="Gene3D" id="2.40.70.10">
    <property type="entry name" value="Acid Proteases"/>
    <property type="match status" value="1"/>
</dbReference>
<evidence type="ECO:0000313" key="13">
    <source>
        <dbReference type="Proteomes" id="UP000078561"/>
    </source>
</evidence>
<dbReference type="Proteomes" id="UP000078561">
    <property type="component" value="Unassembled WGS sequence"/>
</dbReference>
<accession>A0A163KUW3</accession>
<dbReference type="Gene3D" id="1.10.340.70">
    <property type="match status" value="1"/>
</dbReference>
<dbReference type="EMBL" id="LT553293">
    <property type="protein sequence ID" value="SAM00569.1"/>
    <property type="molecule type" value="Genomic_DNA"/>
</dbReference>
<dbReference type="InterPro" id="IPR001584">
    <property type="entry name" value="Integrase_cat-core"/>
</dbReference>
<dbReference type="PROSITE" id="PS00141">
    <property type="entry name" value="ASP_PROTEASE"/>
    <property type="match status" value="1"/>
</dbReference>
<evidence type="ECO:0000256" key="8">
    <source>
        <dbReference type="ARBA" id="ARBA00022918"/>
    </source>
</evidence>
<dbReference type="PANTHER" id="PTHR37984:SF5">
    <property type="entry name" value="PROTEIN NYNRIN-LIKE"/>
    <property type="match status" value="1"/>
</dbReference>
<protein>
    <recommendedName>
        <fullName evidence="1">RNA-directed DNA polymerase</fullName>
        <ecNumber evidence="1">2.7.7.49</ecNumber>
    </recommendedName>
</protein>
<dbReference type="FunFam" id="3.10.20.370:FF:000001">
    <property type="entry name" value="Retrovirus-related Pol polyprotein from transposon 17.6-like protein"/>
    <property type="match status" value="1"/>
</dbReference>
<dbReference type="PROSITE" id="PS50878">
    <property type="entry name" value="RT_POL"/>
    <property type="match status" value="1"/>
</dbReference>
<dbReference type="AlphaFoldDB" id="A0A163KUW3"/>
<gene>
    <name evidence="12" type="primary">ABSGL_06277.1 scaffold 8040</name>
</gene>
<dbReference type="SUPFAM" id="SSF56672">
    <property type="entry name" value="DNA/RNA polymerases"/>
    <property type="match status" value="1"/>
</dbReference>
<reference evidence="12" key="1">
    <citation type="submission" date="2016-04" db="EMBL/GenBank/DDBJ databases">
        <authorList>
            <person name="Evans L.H."/>
            <person name="Alamgir A."/>
            <person name="Owens N."/>
            <person name="Weber N.D."/>
            <person name="Virtaneva K."/>
            <person name="Barbian K."/>
            <person name="Babar A."/>
            <person name="Rosenke K."/>
        </authorList>
    </citation>
    <scope>NUCLEOTIDE SEQUENCE [LARGE SCALE GENOMIC DNA]</scope>
    <source>
        <strain evidence="12">CBS 101.48</strain>
    </source>
</reference>
<dbReference type="InterPro" id="IPR041588">
    <property type="entry name" value="Integrase_H2C2"/>
</dbReference>
<evidence type="ECO:0000256" key="7">
    <source>
        <dbReference type="ARBA" id="ARBA00022801"/>
    </source>
</evidence>
<dbReference type="Pfam" id="PF17917">
    <property type="entry name" value="RT_RNaseH"/>
    <property type="match status" value="1"/>
</dbReference>
<dbReference type="GO" id="GO:0003676">
    <property type="term" value="F:nucleic acid binding"/>
    <property type="evidence" value="ECO:0007669"/>
    <property type="project" value="InterPro"/>
</dbReference>
<dbReference type="OMA" id="SIDHARW"/>
<dbReference type="Pfam" id="PF17921">
    <property type="entry name" value="Integrase_H2C2"/>
    <property type="match status" value="1"/>
</dbReference>
<dbReference type="InterPro" id="IPR043128">
    <property type="entry name" value="Rev_trsase/Diguanyl_cyclase"/>
</dbReference>
<evidence type="ECO:0000259" key="10">
    <source>
        <dbReference type="PROSITE" id="PS50878"/>
    </source>
</evidence>
<name>A0A163KUW3_ABSGL</name>
<dbReference type="SUPFAM" id="SSF50630">
    <property type="entry name" value="Acid proteases"/>
    <property type="match status" value="1"/>
</dbReference>
<feature type="domain" description="Integrase catalytic" evidence="11">
    <location>
        <begin position="844"/>
        <end position="1005"/>
    </location>
</feature>
<dbReference type="CDD" id="cd00303">
    <property type="entry name" value="retropepsin_like"/>
    <property type="match status" value="1"/>
</dbReference>
<evidence type="ECO:0000256" key="4">
    <source>
        <dbReference type="ARBA" id="ARBA00022722"/>
    </source>
</evidence>
<keyword evidence="7" id="KW-0378">Hydrolase</keyword>
<dbReference type="GO" id="GO:0004190">
    <property type="term" value="F:aspartic-type endopeptidase activity"/>
    <property type="evidence" value="ECO:0007669"/>
    <property type="project" value="UniProtKB-KW"/>
</dbReference>
<dbReference type="Pfam" id="PF13650">
    <property type="entry name" value="Asp_protease_2"/>
    <property type="match status" value="1"/>
</dbReference>
<keyword evidence="8" id="KW-0695">RNA-directed DNA polymerase</keyword>
<dbReference type="InterPro" id="IPR001969">
    <property type="entry name" value="Aspartic_peptidase_AS"/>
</dbReference>
<dbReference type="Gene3D" id="3.30.70.270">
    <property type="match status" value="2"/>
</dbReference>
<dbReference type="Pfam" id="PF00665">
    <property type="entry name" value="rve"/>
    <property type="match status" value="1"/>
</dbReference>
<dbReference type="PANTHER" id="PTHR37984">
    <property type="entry name" value="PROTEIN CBG26694"/>
    <property type="match status" value="1"/>
</dbReference>
<dbReference type="GO" id="GO:0003964">
    <property type="term" value="F:RNA-directed DNA polymerase activity"/>
    <property type="evidence" value="ECO:0007669"/>
    <property type="project" value="UniProtKB-KW"/>
</dbReference>
<evidence type="ECO:0000256" key="6">
    <source>
        <dbReference type="ARBA" id="ARBA00022759"/>
    </source>
</evidence>
<dbReference type="SUPFAM" id="SSF53098">
    <property type="entry name" value="Ribonuclease H-like"/>
    <property type="match status" value="1"/>
</dbReference>
<keyword evidence="6" id="KW-0255">Endonuclease</keyword>
<proteinExistence type="predicted"/>
<dbReference type="Gene3D" id="3.10.20.370">
    <property type="match status" value="1"/>
</dbReference>
<dbReference type="STRING" id="4829.A0A163KUW3"/>
<keyword evidence="3" id="KW-0548">Nucleotidyltransferase</keyword>
<dbReference type="CDD" id="cd09274">
    <property type="entry name" value="RNase_HI_RT_Ty3"/>
    <property type="match status" value="1"/>
</dbReference>
<dbReference type="Gene3D" id="3.30.420.10">
    <property type="entry name" value="Ribonuclease H-like superfamily/Ribonuclease H"/>
    <property type="match status" value="1"/>
</dbReference>
<dbReference type="GO" id="GO:0006508">
    <property type="term" value="P:proteolysis"/>
    <property type="evidence" value="ECO:0007669"/>
    <property type="project" value="InterPro"/>
</dbReference>
<feature type="region of interest" description="Disordered" evidence="9">
    <location>
        <begin position="1149"/>
        <end position="1184"/>
    </location>
</feature>
<keyword evidence="4" id="KW-0540">Nuclease</keyword>
<dbReference type="GO" id="GO:0005634">
    <property type="term" value="C:nucleus"/>
    <property type="evidence" value="ECO:0007669"/>
    <property type="project" value="UniProtKB-ARBA"/>
</dbReference>
<dbReference type="InterPro" id="IPR012337">
    <property type="entry name" value="RNaseH-like_sf"/>
</dbReference>
<dbReference type="InterPro" id="IPR050951">
    <property type="entry name" value="Retrovirus_Pol_polyprotein"/>
</dbReference>
<dbReference type="PROSITE" id="PS50994">
    <property type="entry name" value="INTEGRASE"/>
    <property type="match status" value="1"/>
</dbReference>
<keyword evidence="5" id="KW-0645">Protease</keyword>
<dbReference type="GO" id="GO:0004519">
    <property type="term" value="F:endonuclease activity"/>
    <property type="evidence" value="ECO:0007669"/>
    <property type="project" value="UniProtKB-KW"/>
</dbReference>
<dbReference type="InterPro" id="IPR043502">
    <property type="entry name" value="DNA/RNA_pol_sf"/>
</dbReference>
<sequence>MEQKPSMDSPVHSVWAPVAESFTSSGNREVNLMDSNMVVNNKDQTSNHYLSSSSSISDAAFLMELNAITSTLPLYSVSIQGQDYKVMIDSGATDNYASSRLMAVAQSSQVVANRSVETAGGEIITIDKKIQLLASFDGLSAMVEAYVFDSKFDLILGRSWLNTMNPTPNWQTDEWQLRDKAGGIHFLRPLNGKQSTPQVNYLISGKQLARLMKTTTASEPLECFLVHWKDPSINTISPLDADWQALLHEFGEVFRDNLPGLPPPRDVQHVINTGDAAPVNRPPFKMSPLELDELRKQLNELTGLGLIQPSSSPWGAPVLFVKKKNGEMRMCIDYRALNKVTIRNAHPLPRIDECLDRLHGASYFTSLDLKSGYHQVRIQADDMPKTAFNTRYGQFEFRVLPFGLTNAPPTFQKLMNGVLCSYLDDFALVYLDGILIFSRTADEHRQHVRLVLERLREANLIVNIKKCEFNRRELTFVGFKISADGILPADDKVLAIRDWPIPTNVQEVRQFFGLAQHYRRFMPGFAGIAAPITDLTRGVGPKRRSIVWTADCQVSFEKIKSMLCTAPILLTPDMTKPFRIETDASDFGIGAVLLQENVHGVWCPLAFESKKLSSAEQSYPAQERELLAILHALRTWRCLIEGQDFVVFTDHLPLRYFRTQTKPTNRLIRWMAEIEAFDPDIQYKPGKDNDVADILSRRMDVDLVPGGVMEPTLLYSIAPGVDLTDWPGFYGVDRQLWPASAVPILDRNQHHFVVKDGTVFRKVASTDDDTWTEVPFIPFSARADFVAGIHASCGHLGSDSILSLLHTRVWWPRMKVDIKNWLKSCPECQLLQRRSTAHRGVMHPLDIPAAFHRWHLDFIGELPVSLKGNKWILVAVDYATNWPIARAVKTANAETVADFIYEEIVMRFGCPKEILTDRGANFLSKLVAQYLGRLQVYHKMTSAFHPRTNGKCERLNGTLKNMIKKYAKGALHRWDDFLNPALFACRIRKHATTGRSPFYSTYGREPIIPGDTFQPYLDHHTMADPRTTEELNCKQLDQLGQHREAAANRMKLVSQQDKQRWDSAIKPLHFNIGDKVLLTHEGRYGLEPLFKGPYTVTKATDVDTYLLECMNGQPFAGYVHVDRLLPAFGTDITTTWYDPTTARREWRQATAEPVRIDPVDKLATTATPTEQGRSSVSGGDNVGA</sequence>
<dbReference type="FunFam" id="3.30.420.10:FF:000032">
    <property type="entry name" value="Retrovirus-related Pol polyprotein from transposon 297-like Protein"/>
    <property type="match status" value="1"/>
</dbReference>
<dbReference type="GO" id="GO:0015074">
    <property type="term" value="P:DNA integration"/>
    <property type="evidence" value="ECO:0007669"/>
    <property type="project" value="InterPro"/>
</dbReference>
<dbReference type="FunFam" id="3.30.70.270:FF:000020">
    <property type="entry name" value="Transposon Tf2-6 polyprotein-like Protein"/>
    <property type="match status" value="1"/>
</dbReference>
<evidence type="ECO:0000256" key="3">
    <source>
        <dbReference type="ARBA" id="ARBA00022695"/>
    </source>
</evidence>
<dbReference type="EC" id="2.7.7.49" evidence="1"/>
<dbReference type="InterPro" id="IPR021109">
    <property type="entry name" value="Peptidase_aspartic_dom_sf"/>
</dbReference>
<dbReference type="Pfam" id="PF00078">
    <property type="entry name" value="RVT_1"/>
    <property type="match status" value="1"/>
</dbReference>
<feature type="compositionally biased region" description="Polar residues" evidence="9">
    <location>
        <begin position="1164"/>
        <end position="1178"/>
    </location>
</feature>